<evidence type="ECO:0000313" key="3">
    <source>
        <dbReference type="Proteomes" id="UP000004110"/>
    </source>
</evidence>
<sequence>MQKGELFYSFYTSGVLYMLFLFSLLESCLFFYVIGDCFRMSLVNVDII</sequence>
<keyword evidence="1" id="KW-0812">Transmembrane</keyword>
<keyword evidence="1" id="KW-1133">Transmembrane helix</keyword>
<reference evidence="2" key="2">
    <citation type="submission" date="2013-11" db="EMBL/GenBank/DDBJ databases">
        <title>Draft genome sequence of Bacteroides uniformis (ATCC 8492).</title>
        <authorList>
            <person name="Sudarsanam P."/>
            <person name="Ley R."/>
            <person name="Guruge J."/>
            <person name="Turnbaugh P.J."/>
            <person name="Mahowald M."/>
            <person name="Liep D."/>
            <person name="Gordon J."/>
        </authorList>
    </citation>
    <scope>NUCLEOTIDE SEQUENCE</scope>
    <source>
        <strain evidence="2">ATCC 8492</strain>
    </source>
</reference>
<name>A0ABC9NGX4_BACUC</name>
<keyword evidence="1" id="KW-0472">Membrane</keyword>
<comment type="caution">
    <text evidence="2">The sequence shown here is derived from an EMBL/GenBank/DDBJ whole genome shotgun (WGS) entry which is preliminary data.</text>
</comment>
<evidence type="ECO:0000256" key="1">
    <source>
        <dbReference type="SAM" id="Phobius"/>
    </source>
</evidence>
<keyword evidence="3" id="KW-1185">Reference proteome</keyword>
<organism evidence="2 3">
    <name type="scientific">Bacteroides uniformis (strain ATCC 8492 / DSM 6597 / CCUG 4942 / CIP 103695 / JCM 5828 / KCTC 5204 / NCTC 13054 / VPI 0061)</name>
    <dbReference type="NCBI Taxonomy" id="411479"/>
    <lineage>
        <taxon>Bacteria</taxon>
        <taxon>Pseudomonadati</taxon>
        <taxon>Bacteroidota</taxon>
        <taxon>Bacteroidia</taxon>
        <taxon>Bacteroidales</taxon>
        <taxon>Bacteroidaceae</taxon>
        <taxon>Bacteroides</taxon>
    </lineage>
</organism>
<dbReference type="EMBL" id="AAYH02000033">
    <property type="protein sequence ID" value="EDO55946.1"/>
    <property type="molecule type" value="Genomic_DNA"/>
</dbReference>
<reference evidence="2" key="1">
    <citation type="submission" date="2007-06" db="EMBL/GenBank/DDBJ databases">
        <authorList>
            <person name="Fulton L."/>
            <person name="Clifton S."/>
            <person name="Fulton B."/>
            <person name="Xu J."/>
            <person name="Minx P."/>
            <person name="Pepin K.H."/>
            <person name="Johnson M."/>
            <person name="Thiruvilangam P."/>
            <person name="Bhonagiri V."/>
            <person name="Nash W.E."/>
            <person name="Mardis E.R."/>
            <person name="Wilson R.K."/>
        </authorList>
    </citation>
    <scope>NUCLEOTIDE SEQUENCE [LARGE SCALE GENOMIC DNA]</scope>
    <source>
        <strain evidence="2">ATCC 8492</strain>
    </source>
</reference>
<proteinExistence type="predicted"/>
<evidence type="ECO:0000313" key="2">
    <source>
        <dbReference type="EMBL" id="EDO55946.1"/>
    </source>
</evidence>
<accession>A0ABC9NGX4</accession>
<dbReference type="AlphaFoldDB" id="A0ABC9NGX4"/>
<feature type="transmembrane region" description="Helical" evidence="1">
    <location>
        <begin position="15"/>
        <end position="34"/>
    </location>
</feature>
<protein>
    <submittedName>
        <fullName evidence="2">Uncharacterized protein</fullName>
    </submittedName>
</protein>
<gene>
    <name evidence="2" type="ORF">BACUNI_00422</name>
</gene>
<dbReference type="Proteomes" id="UP000004110">
    <property type="component" value="Unassembled WGS sequence"/>
</dbReference>